<feature type="domain" description="F-box" evidence="1">
    <location>
        <begin position="1"/>
        <end position="47"/>
    </location>
</feature>
<dbReference type="PROSITE" id="PS50181">
    <property type="entry name" value="FBOX"/>
    <property type="match status" value="1"/>
</dbReference>
<evidence type="ECO:0000313" key="2">
    <source>
        <dbReference type="EMBL" id="KAK4109755.1"/>
    </source>
</evidence>
<evidence type="ECO:0000259" key="1">
    <source>
        <dbReference type="PROSITE" id="PS50181"/>
    </source>
</evidence>
<dbReference type="InterPro" id="IPR001810">
    <property type="entry name" value="F-box_dom"/>
</dbReference>
<reference evidence="2" key="2">
    <citation type="submission" date="2023-05" db="EMBL/GenBank/DDBJ databases">
        <authorList>
            <consortium name="Lawrence Berkeley National Laboratory"/>
            <person name="Steindorff A."/>
            <person name="Hensen N."/>
            <person name="Bonometti L."/>
            <person name="Westerberg I."/>
            <person name="Brannstrom I.O."/>
            <person name="Guillou S."/>
            <person name="Cros-Aarteil S."/>
            <person name="Calhoun S."/>
            <person name="Haridas S."/>
            <person name="Kuo A."/>
            <person name="Mondo S."/>
            <person name="Pangilinan J."/>
            <person name="Riley R."/>
            <person name="Labutti K."/>
            <person name="Andreopoulos B."/>
            <person name="Lipzen A."/>
            <person name="Chen C."/>
            <person name="Yanf M."/>
            <person name="Daum C."/>
            <person name="Ng V."/>
            <person name="Clum A."/>
            <person name="Ohm R."/>
            <person name="Martin F."/>
            <person name="Silar P."/>
            <person name="Natvig D."/>
            <person name="Lalanne C."/>
            <person name="Gautier V."/>
            <person name="Ament-Velasquez S.L."/>
            <person name="Kruys A."/>
            <person name="Hutchinson M.I."/>
            <person name="Powell A.J."/>
            <person name="Barry K."/>
            <person name="Miller A.N."/>
            <person name="Grigoriev I.V."/>
            <person name="Debuchy R."/>
            <person name="Gladieux P."/>
            <person name="Thoren M.H."/>
            <person name="Johannesson H."/>
        </authorList>
    </citation>
    <scope>NUCLEOTIDE SEQUENCE</scope>
    <source>
        <strain evidence="2">CBS 508.74</strain>
    </source>
</reference>
<proteinExistence type="predicted"/>
<gene>
    <name evidence="2" type="ORF">N656DRAFT_758864</name>
</gene>
<protein>
    <recommendedName>
        <fullName evidence="1">F-box domain-containing protein</fullName>
    </recommendedName>
</protein>
<keyword evidence="3" id="KW-1185">Reference proteome</keyword>
<accession>A0AAN6QGE2</accession>
<comment type="caution">
    <text evidence="2">The sequence shown here is derived from an EMBL/GenBank/DDBJ whole genome shotgun (WGS) entry which is preliminary data.</text>
</comment>
<sequence length="652" mass="72906">MQRLADLPDEILLLIFAGLESARDLRALALSCRKLHHLVQIEGWRVFVRHRFPSLSFSSAVTGGYTWQQVAESITWQSRCWDRRSLQFQAIVPNIGLRRDGRLPGGSKGLFQSVVDAHFDPSTQEELLVWGAGEDVIARFRQRRGRGRTSQTSWHRSDGKELGFKVGYDDIKALKVVEHVTGRAIITGRDNGQLSLLSVEPARFGHRLAQFVPSSTPTSGLDNTSQQTVEQETINSLDVLESASGNLIAAATKSVVRVYGLPEEDASEVTPLNTYDLRNSVFTSSSARLCHAKWMEGGKSLALALTGCSDPLRYLELTPSGWTHHTAAKNVDLERQFDIKFDRTICPNSLEPVYRHGGSRGGTSLLLSAWRDVGLIICYRLQDLRTPSPFDAVYQDNVDPWSDAEALMAYGTERFVVGGGQGVTVKVFDFRWTKRYYHTSGLSCLDRTPFPPPHQPFLRPPTTELRGRALCDHARGLSCHWHDLSRRVYYRPNSKYFLANSLRAFSGSSIWSMAKATDMSPNFYIGISGGVIEANLEPCPDTYPPDTATADPNFGFEDWRAAAPPESGYKSRALIPSMMEIGDGYAFKGNDRSIVLPRLLTFQGPRDWSESNGDLRKHHRLDIGYQDVTKEAKSSMPDVSLVSQNPWYRLQS</sequence>
<organism evidence="2 3">
    <name type="scientific">Canariomyces notabilis</name>
    <dbReference type="NCBI Taxonomy" id="2074819"/>
    <lineage>
        <taxon>Eukaryota</taxon>
        <taxon>Fungi</taxon>
        <taxon>Dikarya</taxon>
        <taxon>Ascomycota</taxon>
        <taxon>Pezizomycotina</taxon>
        <taxon>Sordariomycetes</taxon>
        <taxon>Sordariomycetidae</taxon>
        <taxon>Sordariales</taxon>
        <taxon>Chaetomiaceae</taxon>
        <taxon>Canariomyces</taxon>
    </lineage>
</organism>
<name>A0AAN6QGE2_9PEZI</name>
<dbReference type="GeneID" id="89937308"/>
<reference evidence="2" key="1">
    <citation type="journal article" date="2023" name="Mol. Phylogenet. Evol.">
        <title>Genome-scale phylogeny and comparative genomics of the fungal order Sordariales.</title>
        <authorList>
            <person name="Hensen N."/>
            <person name="Bonometti L."/>
            <person name="Westerberg I."/>
            <person name="Brannstrom I.O."/>
            <person name="Guillou S."/>
            <person name="Cros-Aarteil S."/>
            <person name="Calhoun S."/>
            <person name="Haridas S."/>
            <person name="Kuo A."/>
            <person name="Mondo S."/>
            <person name="Pangilinan J."/>
            <person name="Riley R."/>
            <person name="LaButti K."/>
            <person name="Andreopoulos B."/>
            <person name="Lipzen A."/>
            <person name="Chen C."/>
            <person name="Yan M."/>
            <person name="Daum C."/>
            <person name="Ng V."/>
            <person name="Clum A."/>
            <person name="Steindorff A."/>
            <person name="Ohm R.A."/>
            <person name="Martin F."/>
            <person name="Silar P."/>
            <person name="Natvig D.O."/>
            <person name="Lalanne C."/>
            <person name="Gautier V."/>
            <person name="Ament-Velasquez S.L."/>
            <person name="Kruys A."/>
            <person name="Hutchinson M.I."/>
            <person name="Powell A.J."/>
            <person name="Barry K."/>
            <person name="Miller A.N."/>
            <person name="Grigoriev I.V."/>
            <person name="Debuchy R."/>
            <person name="Gladieux P."/>
            <person name="Hiltunen Thoren M."/>
            <person name="Johannesson H."/>
        </authorList>
    </citation>
    <scope>NUCLEOTIDE SEQUENCE</scope>
    <source>
        <strain evidence="2">CBS 508.74</strain>
    </source>
</reference>
<dbReference type="SUPFAM" id="SSF81383">
    <property type="entry name" value="F-box domain"/>
    <property type="match status" value="1"/>
</dbReference>
<dbReference type="InterPro" id="IPR036047">
    <property type="entry name" value="F-box-like_dom_sf"/>
</dbReference>
<dbReference type="RefSeq" id="XP_064667325.1">
    <property type="nucleotide sequence ID" value="XM_064813183.1"/>
</dbReference>
<dbReference type="AlphaFoldDB" id="A0AAN6QGE2"/>
<dbReference type="Proteomes" id="UP001302812">
    <property type="component" value="Unassembled WGS sequence"/>
</dbReference>
<evidence type="ECO:0000313" key="3">
    <source>
        <dbReference type="Proteomes" id="UP001302812"/>
    </source>
</evidence>
<dbReference type="Pfam" id="PF12937">
    <property type="entry name" value="F-box-like"/>
    <property type="match status" value="1"/>
</dbReference>
<dbReference type="EMBL" id="MU853354">
    <property type="protein sequence ID" value="KAK4109755.1"/>
    <property type="molecule type" value="Genomic_DNA"/>
</dbReference>